<gene>
    <name evidence="1" type="ORF">EC957_007789</name>
</gene>
<evidence type="ECO:0000313" key="2">
    <source>
        <dbReference type="Proteomes" id="UP000723463"/>
    </source>
</evidence>
<dbReference type="Proteomes" id="UP000723463">
    <property type="component" value="Unassembled WGS sequence"/>
</dbReference>
<comment type="caution">
    <text evidence="1">The sequence shown here is derived from an EMBL/GenBank/DDBJ whole genome shotgun (WGS) entry which is preliminary data.</text>
</comment>
<sequence>MTRLSMEQHTGEINVCSMVQDFKGIDVRNQFKLLSFPFPWTAAGLRDFMQLERLRSLESLELWDSDQAFLEAIDSRTSGLSGHHSSTAIGDLHIEMAHRPHDNTRIDLGNQPPLRYLRIAVAASTGPLTSEMVSTHFDRYERGLEDVGISLEGPQDVMEQPWVKKLVQWFDGQNNRRHEQYLADFTLSQCRWG</sequence>
<keyword evidence="2" id="KW-1185">Reference proteome</keyword>
<dbReference type="AlphaFoldDB" id="A0A9P6EWR7"/>
<protein>
    <submittedName>
        <fullName evidence="1">Uncharacterized protein</fullName>
    </submittedName>
</protein>
<name>A0A9P6EWR7_9FUNG</name>
<accession>A0A9P6EWR7</accession>
<evidence type="ECO:0000313" key="1">
    <source>
        <dbReference type="EMBL" id="KAF9537707.1"/>
    </source>
</evidence>
<proteinExistence type="predicted"/>
<organism evidence="1 2">
    <name type="scientific">Mortierella hygrophila</name>
    <dbReference type="NCBI Taxonomy" id="979708"/>
    <lineage>
        <taxon>Eukaryota</taxon>
        <taxon>Fungi</taxon>
        <taxon>Fungi incertae sedis</taxon>
        <taxon>Mucoromycota</taxon>
        <taxon>Mortierellomycotina</taxon>
        <taxon>Mortierellomycetes</taxon>
        <taxon>Mortierellales</taxon>
        <taxon>Mortierellaceae</taxon>
        <taxon>Mortierella</taxon>
    </lineage>
</organism>
<dbReference type="EMBL" id="JAAAXW010000370">
    <property type="protein sequence ID" value="KAF9537707.1"/>
    <property type="molecule type" value="Genomic_DNA"/>
</dbReference>
<reference evidence="1" key="1">
    <citation type="journal article" date="2020" name="Fungal Divers.">
        <title>Resolving the Mortierellaceae phylogeny through synthesis of multi-gene phylogenetics and phylogenomics.</title>
        <authorList>
            <person name="Vandepol N."/>
            <person name="Liber J."/>
            <person name="Desiro A."/>
            <person name="Na H."/>
            <person name="Kennedy M."/>
            <person name="Barry K."/>
            <person name="Grigoriev I.V."/>
            <person name="Miller A.N."/>
            <person name="O'Donnell K."/>
            <person name="Stajich J.E."/>
            <person name="Bonito G."/>
        </authorList>
    </citation>
    <scope>NUCLEOTIDE SEQUENCE</scope>
    <source>
        <strain evidence="1">NRRL 2591</strain>
    </source>
</reference>